<feature type="compositionally biased region" description="Low complexity" evidence="2">
    <location>
        <begin position="10"/>
        <end position="20"/>
    </location>
</feature>
<dbReference type="RefSeq" id="WP_398662544.1">
    <property type="nucleotide sequence ID" value="NZ_JBITDC010000032.1"/>
</dbReference>
<dbReference type="PANTHER" id="PTHR35807:SF1">
    <property type="entry name" value="TRANSCRIPTIONAL REGULATOR REDD"/>
    <property type="match status" value="1"/>
</dbReference>
<comment type="caution">
    <text evidence="4">The sequence shown here is derived from an EMBL/GenBank/DDBJ whole genome shotgun (WGS) entry which is preliminary data.</text>
</comment>
<dbReference type="SUPFAM" id="SSF56112">
    <property type="entry name" value="Protein kinase-like (PK-like)"/>
    <property type="match status" value="1"/>
</dbReference>
<feature type="compositionally biased region" description="Basic and acidic residues" evidence="2">
    <location>
        <begin position="93"/>
        <end position="106"/>
    </location>
</feature>
<keyword evidence="1" id="KW-0175">Coiled coil</keyword>
<evidence type="ECO:0000259" key="3">
    <source>
        <dbReference type="PROSITE" id="PS50011"/>
    </source>
</evidence>
<feature type="domain" description="Protein kinase" evidence="3">
    <location>
        <begin position="554"/>
        <end position="814"/>
    </location>
</feature>
<keyword evidence="5" id="KW-1185">Reference proteome</keyword>
<dbReference type="SUPFAM" id="SSF56784">
    <property type="entry name" value="HAD-like"/>
    <property type="match status" value="1"/>
</dbReference>
<evidence type="ECO:0000256" key="2">
    <source>
        <dbReference type="SAM" id="MobiDB-lite"/>
    </source>
</evidence>
<dbReference type="InterPro" id="IPR001245">
    <property type="entry name" value="Ser-Thr/Tyr_kinase_cat_dom"/>
</dbReference>
<dbReference type="Gene3D" id="3.40.50.1000">
    <property type="entry name" value="HAD superfamily/HAD-like"/>
    <property type="match status" value="1"/>
</dbReference>
<protein>
    <submittedName>
        <fullName evidence="4">SAV_2336 N-terminal domain-related protein</fullName>
    </submittedName>
</protein>
<dbReference type="Proteomes" id="UP001612415">
    <property type="component" value="Unassembled WGS sequence"/>
</dbReference>
<evidence type="ECO:0000313" key="5">
    <source>
        <dbReference type="Proteomes" id="UP001612415"/>
    </source>
</evidence>
<dbReference type="NCBIfam" id="NF041121">
    <property type="entry name" value="SAV_2336_NTERM"/>
    <property type="match status" value="1"/>
</dbReference>
<feature type="coiled-coil region" evidence="1">
    <location>
        <begin position="898"/>
        <end position="925"/>
    </location>
</feature>
<dbReference type="InterPro" id="IPR036412">
    <property type="entry name" value="HAD-like_sf"/>
</dbReference>
<gene>
    <name evidence="4" type="ORF">ACIA8P_45080</name>
</gene>
<name>A0ABW7YKS8_STRCE</name>
<dbReference type="InterPro" id="IPR000719">
    <property type="entry name" value="Prot_kinase_dom"/>
</dbReference>
<evidence type="ECO:0000256" key="1">
    <source>
        <dbReference type="SAM" id="Coils"/>
    </source>
</evidence>
<dbReference type="Gene3D" id="3.30.200.20">
    <property type="entry name" value="Phosphorylase Kinase, domain 1"/>
    <property type="match status" value="1"/>
</dbReference>
<dbReference type="PANTHER" id="PTHR35807">
    <property type="entry name" value="TRANSCRIPTIONAL REGULATOR REDD-RELATED"/>
    <property type="match status" value="1"/>
</dbReference>
<accession>A0ABW7YKS8</accession>
<dbReference type="Gene3D" id="1.10.10.10">
    <property type="entry name" value="Winged helix-like DNA-binding domain superfamily/Winged helix DNA-binding domain"/>
    <property type="match status" value="1"/>
</dbReference>
<dbReference type="InterPro" id="IPR051677">
    <property type="entry name" value="AfsR-DnrI-RedD_regulator"/>
</dbReference>
<dbReference type="InterPro" id="IPR047738">
    <property type="entry name" value="SAV_2336-like_N"/>
</dbReference>
<feature type="compositionally biased region" description="Pro residues" evidence="2">
    <location>
        <begin position="72"/>
        <end position="92"/>
    </location>
</feature>
<dbReference type="SMART" id="SM00220">
    <property type="entry name" value="S_TKc"/>
    <property type="match status" value="1"/>
</dbReference>
<dbReference type="Gene3D" id="1.10.510.10">
    <property type="entry name" value="Transferase(Phosphotransferase) domain 1"/>
    <property type="match status" value="1"/>
</dbReference>
<dbReference type="InterPro" id="IPR023214">
    <property type="entry name" value="HAD_sf"/>
</dbReference>
<reference evidence="4 5" key="1">
    <citation type="submission" date="2024-10" db="EMBL/GenBank/DDBJ databases">
        <title>The Natural Products Discovery Center: Release of the First 8490 Sequenced Strains for Exploring Actinobacteria Biosynthetic Diversity.</title>
        <authorList>
            <person name="Kalkreuter E."/>
            <person name="Kautsar S.A."/>
            <person name="Yang D."/>
            <person name="Bader C.D."/>
            <person name="Teijaro C.N."/>
            <person name="Fluegel L."/>
            <person name="Davis C.M."/>
            <person name="Simpson J.R."/>
            <person name="Lauterbach L."/>
            <person name="Steele A.D."/>
            <person name="Gui C."/>
            <person name="Meng S."/>
            <person name="Li G."/>
            <person name="Viehrig K."/>
            <person name="Ye F."/>
            <person name="Su P."/>
            <person name="Kiefer A.F."/>
            <person name="Nichols A."/>
            <person name="Cepeda A.J."/>
            <person name="Yan W."/>
            <person name="Fan B."/>
            <person name="Jiang Y."/>
            <person name="Adhikari A."/>
            <person name="Zheng C.-J."/>
            <person name="Schuster L."/>
            <person name="Cowan T.M."/>
            <person name="Smanski M.J."/>
            <person name="Chevrette M.G."/>
            <person name="De Carvalho L.P.S."/>
            <person name="Shen B."/>
        </authorList>
    </citation>
    <scope>NUCLEOTIDE SEQUENCE [LARGE SCALE GENOMIC DNA]</scope>
    <source>
        <strain evidence="4 5">NPDC051599</strain>
    </source>
</reference>
<feature type="region of interest" description="Disordered" evidence="2">
    <location>
        <begin position="1"/>
        <end position="21"/>
    </location>
</feature>
<feature type="region of interest" description="Disordered" evidence="2">
    <location>
        <begin position="33"/>
        <end position="125"/>
    </location>
</feature>
<organism evidence="4 5">
    <name type="scientific">Streptomyces cellulosae</name>
    <dbReference type="NCBI Taxonomy" id="1968"/>
    <lineage>
        <taxon>Bacteria</taxon>
        <taxon>Bacillati</taxon>
        <taxon>Actinomycetota</taxon>
        <taxon>Actinomycetes</taxon>
        <taxon>Kitasatosporales</taxon>
        <taxon>Streptomycetaceae</taxon>
        <taxon>Streptomyces</taxon>
    </lineage>
</organism>
<proteinExistence type="predicted"/>
<dbReference type="InterPro" id="IPR036388">
    <property type="entry name" value="WH-like_DNA-bd_sf"/>
</dbReference>
<dbReference type="EMBL" id="JBITDC010000032">
    <property type="protein sequence ID" value="MFI5681678.1"/>
    <property type="molecule type" value="Genomic_DNA"/>
</dbReference>
<dbReference type="PROSITE" id="PS50011">
    <property type="entry name" value="PROTEIN_KINASE_DOM"/>
    <property type="match status" value="1"/>
</dbReference>
<sequence length="1493" mass="160929">MASETEDALTTDAFTAAADASPVARLSAVLAAATGSDGPTPRELAELLWLAKQLEGTEGGPKAAGEQSGTTPPAPDAAAVPPPPRPESAPPRRPPDPSHAAGHDGRVPLLLPTPAPRTPGTVGGGARLLAPAPPMLHHPLALQRALRPLKRKVPSPRARVLDERATADRIARLGAHPEVWVPVLRPAPDRWLRLNLVHDTGPTMPVWRPLIRELHTVLAQSGIFRTVSLHPAGPDGRARQVPALDDGRTVTLVVSDCMGPQWRPGEAGARWYGTLRHWAARMPLAVVQPLPEHLWPTTALPAEPGLLTPPAAAAPSATLAFTPYDPETAPAPPAAVPLPVLEPDAPWLAHWATLLADPGGGRIPGAAAWLPDLPAHPAEPAPDVGELGPEDLVLRFRATASPEAFRLAGHLALAVPSVPVMRLVQRTVDRDPRPQHLAEVILSGMLQAVPGPAGTYEYRPGVRELLLRSLPRTARGRTREFLARVGGLIDERAGLAAGEFRAEVGGTSGTGPVFATVSEETVRRLGGDGAEQLDRGEGELPGGGGPQRLVAGRYRLAERRGPGQRMWDAVDTRTGDHVIVHLFREQAERHRERFLREAGALAEVDSPYVVRVRDFGVEGGKPYLVAEFVDGVTLREMAEGERPRLPFEIFARVAHQGVAGLEALHARGLVRGQRDELGLLLRPDGTVLISRFALGAESLGKDAQGDYREFDGMLQQLARRVPEPPPEYRRMVDRIADGDLPEPARFAAEEFAHVEPLAARRFTLLGEVRVSRRGSPLPLPSRDGQALLCMLLLRHGRRLTYTELAEGLWDEPPRRGEVEHVIDTLADEVRRLVDPGTLVALFDGYALHAADQPIDVDLCERLSRREADQPPEHRRDRLQRAVDLFYGDPLDGVPGPAARAARTRLRALREELALELAELNRGEAARHAALRPAILFETDDLSGRPEARISLEYAVHEFLSRGTRVTHQHEVRVRDNGYVVLADSGTYLLPVLVAVLRGLPDVFGTLADPPPLKVTFWDGPTPPPEVAALQDRTPSDLLVVVPPALYDEFAASSAALTAQRFQPLHGSGPHPAPPIAWYCLPMPTAPRPDDRDLVRGPLITHDLRTLGIPAPGRTAIVHTQPDGPLTLLNPAQPHGGRPPRATTYYEVDLTTQQAVHQVSLPSSGKGAFHAAVELSWHVEDPVAFVHGEVPRVSRALLDHVLATAGRITRRHPLRRAGAAQRAVNSKLRSSWPVPGLSVACSVRLAPEGAPLPVPERPAPAPRPLSDLLGETETVLLGFDGPLTRLYSARTAREAALELLAVVTEHRHPDDALEGRPLPTAGGLGREVFVHPLDVLRTFARDPLGPLLRQRLDEIELRAVPDAPTTHNSPALVRTLHGAGRRVLVATDVSEQAVRRYLEPYRLPLAGVHGRADDLGLLMPHPDCLRRALGSAASPAPTGVLIGSTVTELTAAQQAGLGFIGLARNPTVEQSLREAGCEITVPSLAPLLEAARSL</sequence>
<dbReference type="Pfam" id="PF07714">
    <property type="entry name" value="PK_Tyr_Ser-Thr"/>
    <property type="match status" value="1"/>
</dbReference>
<dbReference type="InterPro" id="IPR011009">
    <property type="entry name" value="Kinase-like_dom_sf"/>
</dbReference>
<evidence type="ECO:0000313" key="4">
    <source>
        <dbReference type="EMBL" id="MFI5681678.1"/>
    </source>
</evidence>